<gene>
    <name evidence="1" type="ORF">E7272_14520</name>
</gene>
<organism evidence="1 2">
    <name type="scientific">Pseudobutyrivibrio ruminis</name>
    <dbReference type="NCBI Taxonomy" id="46206"/>
    <lineage>
        <taxon>Bacteria</taxon>
        <taxon>Bacillati</taxon>
        <taxon>Bacillota</taxon>
        <taxon>Clostridia</taxon>
        <taxon>Lachnospirales</taxon>
        <taxon>Lachnospiraceae</taxon>
        <taxon>Pseudobutyrivibrio</taxon>
    </lineage>
</organism>
<evidence type="ECO:0000313" key="2">
    <source>
        <dbReference type="Proteomes" id="UP000766246"/>
    </source>
</evidence>
<dbReference type="EMBL" id="SVER01000076">
    <property type="protein sequence ID" value="MBE5921028.1"/>
    <property type="molecule type" value="Genomic_DNA"/>
</dbReference>
<sequence length="68" mass="8036">MAVVVVAAIVLYGIEFISLIQLRREAKELQNEDLAYLEDAFRYTYIEEDFEQVETEFLKLKDDLKYAI</sequence>
<comment type="caution">
    <text evidence="1">The sequence shown here is derived from an EMBL/GenBank/DDBJ whole genome shotgun (WGS) entry which is preliminary data.</text>
</comment>
<dbReference type="Proteomes" id="UP000766246">
    <property type="component" value="Unassembled WGS sequence"/>
</dbReference>
<evidence type="ECO:0000313" key="1">
    <source>
        <dbReference type="EMBL" id="MBE5921028.1"/>
    </source>
</evidence>
<name>A0A927UDP1_9FIRM</name>
<proteinExistence type="predicted"/>
<accession>A0A927UDP1</accession>
<protein>
    <submittedName>
        <fullName evidence="1">Uncharacterized protein</fullName>
    </submittedName>
</protein>
<dbReference type="AlphaFoldDB" id="A0A927UDP1"/>
<reference evidence="1" key="1">
    <citation type="submission" date="2019-04" db="EMBL/GenBank/DDBJ databases">
        <title>Evolution of Biomass-Degrading Anaerobic Consortia Revealed by Metagenomics.</title>
        <authorList>
            <person name="Peng X."/>
        </authorList>
    </citation>
    <scope>NUCLEOTIDE SEQUENCE</scope>
    <source>
        <strain evidence="1">SIG311</strain>
    </source>
</reference>